<dbReference type="Gene3D" id="1.25.40.10">
    <property type="entry name" value="Tetratricopeptide repeat domain"/>
    <property type="match status" value="3"/>
</dbReference>
<feature type="domain" description="CHAT" evidence="2">
    <location>
        <begin position="620"/>
        <end position="902"/>
    </location>
</feature>
<dbReference type="Pfam" id="PF00515">
    <property type="entry name" value="TPR_1"/>
    <property type="match status" value="1"/>
</dbReference>
<sequence length="904" mass="101330">MRKSLNCFNRRGNRLYKAKNKLSIFVYRTIFVTVLISLMFPVGLASPQMREVEGGISSRLVAQGQTQQQRLEESRKLNKQGLKLFRQGKYKEALELFEKALVISREISDKEIESRIFSNIGSVYDNLGEYKQALDYYQQALSIARQIDDKFGEGRILDNIGQVYDNLGEYQKALDYYQQALTISRQIDDKFGEGTTLHNIGKIYDNLGQYQKALDYYQQALIIARQIDDKAGEGTTINNIGLVYRRLGQYQKALDYYQQALTVARQVEDKELEGTTINNIGLVYNSLGQYKRALDNYQQAVTIARQILDKRLQGIIISNIGVAYDNQEEYQKALDNYQQALTISRQIGDKAGEETTLGNIGEVYRRRGEYQKALNYCNQAFNIAKQIGDKEGEGTYLNNIGVVYNNQKKYQKALDYYQQALPIRKQIRDNTGEGGTLNNIGVNYIDQGNYSEAEKPLYAAIKIWESLRATLNDEQKISIFQQQATTYRWLQKALIAQNKIEQALEISERGRARAIIDLITSKSTRSNESLNTIPSIAQIKKIAQQQKATLVEYFLAKDAKLYIWVVKPTGEIAFKQVDLKSLKTPLKNLVETSRQSIGVIKQRGAEIENPPLPSPETQKKHLQQLHELLITPIAKHLPKNPGDRVIFIPHESLFLVPFPALKDANNKYLIEKHTILTAPAIQVLDYTRKNTETLNIASLQPGDTLLVGNPIMPITGIPPVQQRPLPGTEKEANKIAPILNTQPLIGKQATKSAVLQKISTAKIIHLATHGLLYGFGERIPGAIALAADTPGVNEGLLKTTEIINLNLNADLVVLSACDTGGGEITGDGVVGLSRSLLTAGAESVIVSLWAVDDSSTSDLMVEFYQQLQQNPDKAKALRQAMLSTMKKHHHPIHWAAFTLIGNAE</sequence>
<dbReference type="InterPro" id="IPR019734">
    <property type="entry name" value="TPR_rpt"/>
</dbReference>
<name>A0ABR8B3H8_9CYAN</name>
<dbReference type="PANTHER" id="PTHR10098:SF108">
    <property type="entry name" value="TETRATRICOPEPTIDE REPEAT PROTEIN 28"/>
    <property type="match status" value="1"/>
</dbReference>
<protein>
    <submittedName>
        <fullName evidence="3">Tetratricopeptide repeat protein</fullName>
    </submittedName>
</protein>
<dbReference type="InterPro" id="IPR024983">
    <property type="entry name" value="CHAT_dom"/>
</dbReference>
<evidence type="ECO:0000313" key="4">
    <source>
        <dbReference type="Proteomes" id="UP000647273"/>
    </source>
</evidence>
<feature type="repeat" description="TPR" evidence="1">
    <location>
        <begin position="114"/>
        <end position="147"/>
    </location>
</feature>
<dbReference type="PANTHER" id="PTHR10098">
    <property type="entry name" value="RAPSYN-RELATED"/>
    <property type="match status" value="1"/>
</dbReference>
<feature type="repeat" description="TPR" evidence="1">
    <location>
        <begin position="314"/>
        <end position="347"/>
    </location>
</feature>
<dbReference type="Pfam" id="PF13374">
    <property type="entry name" value="TPR_10"/>
    <property type="match status" value="3"/>
</dbReference>
<keyword evidence="1" id="KW-0802">TPR repeat</keyword>
<dbReference type="PROSITE" id="PS50005">
    <property type="entry name" value="TPR"/>
    <property type="match status" value="9"/>
</dbReference>
<evidence type="ECO:0000313" key="3">
    <source>
        <dbReference type="EMBL" id="MBD2228623.1"/>
    </source>
</evidence>
<dbReference type="Pfam" id="PF12770">
    <property type="entry name" value="CHAT"/>
    <property type="match status" value="1"/>
</dbReference>
<feature type="repeat" description="TPR" evidence="1">
    <location>
        <begin position="354"/>
        <end position="387"/>
    </location>
</feature>
<proteinExistence type="predicted"/>
<dbReference type="Proteomes" id="UP000647273">
    <property type="component" value="Unassembled WGS sequence"/>
</dbReference>
<evidence type="ECO:0000256" key="1">
    <source>
        <dbReference type="PROSITE-ProRule" id="PRU00339"/>
    </source>
</evidence>
<dbReference type="Pfam" id="PF13424">
    <property type="entry name" value="TPR_12"/>
    <property type="match status" value="3"/>
</dbReference>
<evidence type="ECO:0000259" key="2">
    <source>
        <dbReference type="Pfam" id="PF12770"/>
    </source>
</evidence>
<dbReference type="EMBL" id="JACJQG010000071">
    <property type="protein sequence ID" value="MBD2228623.1"/>
    <property type="molecule type" value="Genomic_DNA"/>
</dbReference>
<feature type="repeat" description="TPR" evidence="1">
    <location>
        <begin position="154"/>
        <end position="187"/>
    </location>
</feature>
<feature type="repeat" description="TPR" evidence="1">
    <location>
        <begin position="394"/>
        <end position="427"/>
    </location>
</feature>
<gene>
    <name evidence="3" type="ORF">H6G08_29785</name>
</gene>
<dbReference type="RefSeq" id="WP_190549686.1">
    <property type="nucleotide sequence ID" value="NZ_CAWPNP010000115.1"/>
</dbReference>
<dbReference type="SMART" id="SM00028">
    <property type="entry name" value="TPR"/>
    <property type="match status" value="10"/>
</dbReference>
<feature type="repeat" description="TPR" evidence="1">
    <location>
        <begin position="274"/>
        <end position="307"/>
    </location>
</feature>
<feature type="repeat" description="TPR" evidence="1">
    <location>
        <begin position="74"/>
        <end position="107"/>
    </location>
</feature>
<dbReference type="PROSITE" id="PS50293">
    <property type="entry name" value="TPR_REGION"/>
    <property type="match status" value="4"/>
</dbReference>
<dbReference type="InterPro" id="IPR011990">
    <property type="entry name" value="TPR-like_helical_dom_sf"/>
</dbReference>
<dbReference type="SUPFAM" id="SSF48452">
    <property type="entry name" value="TPR-like"/>
    <property type="match status" value="3"/>
</dbReference>
<keyword evidence="4" id="KW-1185">Reference proteome</keyword>
<reference evidence="3 4" key="1">
    <citation type="journal article" date="2020" name="ISME J.">
        <title>Comparative genomics reveals insights into cyanobacterial evolution and habitat adaptation.</title>
        <authorList>
            <person name="Chen M.Y."/>
            <person name="Teng W.K."/>
            <person name="Zhao L."/>
            <person name="Hu C.X."/>
            <person name="Zhou Y.K."/>
            <person name="Han B.P."/>
            <person name="Song L.R."/>
            <person name="Shu W.S."/>
        </authorList>
    </citation>
    <scope>NUCLEOTIDE SEQUENCE [LARGE SCALE GENOMIC DNA]</scope>
    <source>
        <strain evidence="3 4">FACHB-343</strain>
    </source>
</reference>
<feature type="repeat" description="TPR" evidence="1">
    <location>
        <begin position="234"/>
        <end position="267"/>
    </location>
</feature>
<feature type="repeat" description="TPR" evidence="1">
    <location>
        <begin position="194"/>
        <end position="227"/>
    </location>
</feature>
<comment type="caution">
    <text evidence="3">The sequence shown here is derived from an EMBL/GenBank/DDBJ whole genome shotgun (WGS) entry which is preliminary data.</text>
</comment>
<accession>A0ABR8B3H8</accession>
<organism evidence="3 4">
    <name type="scientific">Calothrix anomala FACHB-343</name>
    <dbReference type="NCBI Taxonomy" id="2692894"/>
    <lineage>
        <taxon>Bacteria</taxon>
        <taxon>Bacillati</taxon>
        <taxon>Cyanobacteriota</taxon>
        <taxon>Cyanophyceae</taxon>
        <taxon>Nostocales</taxon>
        <taxon>Calotrichaceae</taxon>
        <taxon>Calothrix</taxon>
    </lineage>
</organism>